<name>A0ABR2PXF1_9ROSI</name>
<evidence type="ECO:0000256" key="5">
    <source>
        <dbReference type="RuleBase" id="RU362057"/>
    </source>
</evidence>
<comment type="caution">
    <text evidence="6">The sequence shown here is derived from an EMBL/GenBank/DDBJ whole genome shotgun (WGS) entry which is preliminary data.</text>
</comment>
<keyword evidence="2 4" id="KW-0328">Glycosyltransferase</keyword>
<proteinExistence type="inferred from homology"/>
<keyword evidence="3 4" id="KW-0808">Transferase</keyword>
<dbReference type="SUPFAM" id="SSF53756">
    <property type="entry name" value="UDP-Glycosyltransferase/glycogen phosphorylase"/>
    <property type="match status" value="1"/>
</dbReference>
<dbReference type="PROSITE" id="PS00375">
    <property type="entry name" value="UDPGT"/>
    <property type="match status" value="1"/>
</dbReference>
<dbReference type="Proteomes" id="UP001396334">
    <property type="component" value="Unassembled WGS sequence"/>
</dbReference>
<organism evidence="6 7">
    <name type="scientific">Hibiscus sabdariffa</name>
    <name type="common">roselle</name>
    <dbReference type="NCBI Taxonomy" id="183260"/>
    <lineage>
        <taxon>Eukaryota</taxon>
        <taxon>Viridiplantae</taxon>
        <taxon>Streptophyta</taxon>
        <taxon>Embryophyta</taxon>
        <taxon>Tracheophyta</taxon>
        <taxon>Spermatophyta</taxon>
        <taxon>Magnoliopsida</taxon>
        <taxon>eudicotyledons</taxon>
        <taxon>Gunneridae</taxon>
        <taxon>Pentapetalae</taxon>
        <taxon>rosids</taxon>
        <taxon>malvids</taxon>
        <taxon>Malvales</taxon>
        <taxon>Malvaceae</taxon>
        <taxon>Malvoideae</taxon>
        <taxon>Hibiscus</taxon>
    </lineage>
</organism>
<evidence type="ECO:0000256" key="1">
    <source>
        <dbReference type="ARBA" id="ARBA00009995"/>
    </source>
</evidence>
<sequence>MRAKLKWEKSFLKDMEKEEGQEPHPHVVILPIPAQGHVKPMLKLAELLSHSSCRVTFINTEYVHTTFLSSVDIHAFSRRFPKFRFVSIPDGLPPDSPRSGKGIFDVLFSLRDTAKAALLEVLVSLRQPPTCIIADGIMCCAAIEAGEEFGVPVLAFRTYSACCTWTYFHLSMLLQEGEVPLQDKDMDQLVTCISGLENVLRRRDLPSICRIDRVDDPLYTFFITQALAMRRASALILNTFEELEAPILFKLGSIFSKIYTIGPLHVLSNVRIKDDNLTTLASTKSIRWQEDKGCITWLDSHPPKSVVFVSFGSLVTFTCEQMLEFWHGLVNSGKPFLWVIRSDSIVGDDDPRTTLIDLEELAKDKGLIVSWAPQEKVLAHSAVGAFLTHSGWNSTLESIYAGVPMICWPAWGDQQVNSRCVSDVWRVGFDMKDGCHRSIVEKMVRDLMNDKREEIMKSMEVLSRTAQQSVKEGGSSYFNLEKLIEYIKSIHLKKL</sequence>
<dbReference type="InterPro" id="IPR002213">
    <property type="entry name" value="UDP_glucos_trans"/>
</dbReference>
<dbReference type="Pfam" id="PF00201">
    <property type="entry name" value="UDPGT"/>
    <property type="match status" value="1"/>
</dbReference>
<evidence type="ECO:0000313" key="6">
    <source>
        <dbReference type="EMBL" id="KAK8993125.1"/>
    </source>
</evidence>
<comment type="similarity">
    <text evidence="1 4">Belongs to the UDP-glycosyltransferase family.</text>
</comment>
<dbReference type="PANTHER" id="PTHR11926">
    <property type="entry name" value="GLUCOSYL/GLUCURONOSYL TRANSFERASES"/>
    <property type="match status" value="1"/>
</dbReference>
<protein>
    <recommendedName>
        <fullName evidence="5">Glycosyltransferase</fullName>
        <ecNumber evidence="5">2.4.1.-</ecNumber>
    </recommendedName>
</protein>
<keyword evidence="7" id="KW-1185">Reference proteome</keyword>
<dbReference type="Gene3D" id="3.40.50.2000">
    <property type="entry name" value="Glycogen Phosphorylase B"/>
    <property type="match status" value="2"/>
</dbReference>
<dbReference type="InterPro" id="IPR035595">
    <property type="entry name" value="UDP_glycos_trans_CS"/>
</dbReference>
<dbReference type="PANTHER" id="PTHR11926:SF1392">
    <property type="entry name" value="GLYCOSYLTRANSFERASE"/>
    <property type="match status" value="1"/>
</dbReference>
<evidence type="ECO:0000313" key="7">
    <source>
        <dbReference type="Proteomes" id="UP001396334"/>
    </source>
</evidence>
<dbReference type="EC" id="2.4.1.-" evidence="5"/>
<dbReference type="CDD" id="cd03784">
    <property type="entry name" value="GT1_Gtf-like"/>
    <property type="match status" value="1"/>
</dbReference>
<gene>
    <name evidence="6" type="ORF">V6N11_033229</name>
</gene>
<evidence type="ECO:0000256" key="4">
    <source>
        <dbReference type="RuleBase" id="RU003718"/>
    </source>
</evidence>
<evidence type="ECO:0000256" key="2">
    <source>
        <dbReference type="ARBA" id="ARBA00022676"/>
    </source>
</evidence>
<evidence type="ECO:0000256" key="3">
    <source>
        <dbReference type="ARBA" id="ARBA00022679"/>
    </source>
</evidence>
<dbReference type="EMBL" id="JBBPBN010000049">
    <property type="protein sequence ID" value="KAK8993125.1"/>
    <property type="molecule type" value="Genomic_DNA"/>
</dbReference>
<reference evidence="6 7" key="1">
    <citation type="journal article" date="2024" name="G3 (Bethesda)">
        <title>Genome assembly of Hibiscus sabdariffa L. provides insights into metabolisms of medicinal natural products.</title>
        <authorList>
            <person name="Kim T."/>
        </authorList>
    </citation>
    <scope>NUCLEOTIDE SEQUENCE [LARGE SCALE GENOMIC DNA]</scope>
    <source>
        <strain evidence="6">TK-2024</strain>
        <tissue evidence="6">Old leaves</tissue>
    </source>
</reference>
<accession>A0ABR2PXF1</accession>